<organism evidence="3 5">
    <name type="scientific">Saliniramus fredricksonii</name>
    <dbReference type="NCBI Taxonomy" id="1653334"/>
    <lineage>
        <taxon>Bacteria</taxon>
        <taxon>Pseudomonadati</taxon>
        <taxon>Pseudomonadota</taxon>
        <taxon>Alphaproteobacteria</taxon>
        <taxon>Hyphomicrobiales</taxon>
        <taxon>Salinarimonadaceae</taxon>
        <taxon>Saliniramus</taxon>
    </lineage>
</organism>
<evidence type="ECO:0000313" key="4">
    <source>
        <dbReference type="EMBL" id="SCC81954.1"/>
    </source>
</evidence>
<dbReference type="PANTHER" id="PTHR47515">
    <property type="entry name" value="LOW CALCIUM RESPONSE LOCUS PROTEIN T"/>
    <property type="match status" value="1"/>
</dbReference>
<dbReference type="InterPro" id="IPR012337">
    <property type="entry name" value="RNaseH-like_sf"/>
</dbReference>
<dbReference type="EMBL" id="FMBM01000002">
    <property type="protein sequence ID" value="SCC81954.1"/>
    <property type="molecule type" value="Genomic_DNA"/>
</dbReference>
<proteinExistence type="predicted"/>
<feature type="compositionally biased region" description="Basic residues" evidence="1">
    <location>
        <begin position="175"/>
        <end position="185"/>
    </location>
</feature>
<evidence type="ECO:0000256" key="1">
    <source>
        <dbReference type="SAM" id="MobiDB-lite"/>
    </source>
</evidence>
<evidence type="ECO:0000313" key="6">
    <source>
        <dbReference type="Proteomes" id="UP000182800"/>
    </source>
</evidence>
<reference evidence="3 5" key="1">
    <citation type="submission" date="2015-09" db="EMBL/GenBank/DDBJ databases">
        <title>Identification and resolution of microdiversity through metagenomic sequencing of parallel consortia.</title>
        <authorList>
            <person name="Nelson W.C."/>
            <person name="Romine M.F."/>
            <person name="Lindemann S.R."/>
        </authorList>
    </citation>
    <scope>NUCLEOTIDE SEQUENCE [LARGE SCALE GENOMIC DNA]</scope>
    <source>
        <strain evidence="3">HL-109</strain>
    </source>
</reference>
<sequence length="336" mass="37775">MGAAAIVDLRGDHPFRGPRKLKAHLERTRTDVSWPAASGIGDLLKRRGLVCERPRRQQGRPVTQPFSQARGPNDVWCADFKGWFRTRNGIRCDPLTISDARSRYLLCCDIVAPTGKGVAPVFERAFREYGLPMALRTDNDPPFATQGAAGLTRLAVSFVKLGIRLERIDPGKPQQNRRHERVHRTLKQETSVPAAATPQQQQARFDRFREIYNTVHPHDALGQRPPAAHYAPETRPYPDRIPEPWYSADHAVRRLRPNGEIKWRGNLIFVSEAVAGEPFGIAETENGDWIVRFCDLDLGIIGRKTEKLHRFAAPWPGCGKAGPDKNRENCTHVPGP</sequence>
<evidence type="ECO:0000259" key="2">
    <source>
        <dbReference type="PROSITE" id="PS50994"/>
    </source>
</evidence>
<dbReference type="GO" id="GO:0015074">
    <property type="term" value="P:DNA integration"/>
    <property type="evidence" value="ECO:0007669"/>
    <property type="project" value="InterPro"/>
</dbReference>
<dbReference type="Proteomes" id="UP000182800">
    <property type="component" value="Unassembled WGS sequence"/>
</dbReference>
<keyword evidence="6" id="KW-1185">Reference proteome</keyword>
<dbReference type="EMBL" id="LJSX01000008">
    <property type="protein sequence ID" value="KPQ11396.1"/>
    <property type="molecule type" value="Genomic_DNA"/>
</dbReference>
<dbReference type="STRING" id="1653334.GA0071312_2927"/>
<dbReference type="Pfam" id="PF13683">
    <property type="entry name" value="rve_3"/>
    <property type="match status" value="1"/>
</dbReference>
<comment type="caution">
    <text evidence="3">The sequence shown here is derived from an EMBL/GenBank/DDBJ whole genome shotgun (WGS) entry which is preliminary data.</text>
</comment>
<dbReference type="InterPro" id="IPR001584">
    <property type="entry name" value="Integrase_cat-core"/>
</dbReference>
<dbReference type="GO" id="GO:0003676">
    <property type="term" value="F:nucleic acid binding"/>
    <property type="evidence" value="ECO:0007669"/>
    <property type="project" value="InterPro"/>
</dbReference>
<dbReference type="PROSITE" id="PS50994">
    <property type="entry name" value="INTEGRASE"/>
    <property type="match status" value="1"/>
</dbReference>
<gene>
    <name evidence="4" type="ORF">GA0071312_2927</name>
    <name evidence="3" type="ORF">HLUCCO17_07090</name>
</gene>
<feature type="region of interest" description="Disordered" evidence="1">
    <location>
        <begin position="170"/>
        <end position="200"/>
    </location>
</feature>
<dbReference type="PANTHER" id="PTHR47515:SF2">
    <property type="entry name" value="INTEGRASE CORE DOMAIN PROTEIN"/>
    <property type="match status" value="1"/>
</dbReference>
<feature type="domain" description="Integrase catalytic" evidence="2">
    <location>
        <begin position="68"/>
        <end position="233"/>
    </location>
</feature>
<accession>A0A0P8A1S6</accession>
<protein>
    <submittedName>
        <fullName evidence="3">Putative Transposase</fullName>
    </submittedName>
    <submittedName>
        <fullName evidence="4">Transposase InsO and inactivated derivatives</fullName>
    </submittedName>
</protein>
<dbReference type="Proteomes" id="UP000050497">
    <property type="component" value="Unassembled WGS sequence"/>
</dbReference>
<dbReference type="SUPFAM" id="SSF53098">
    <property type="entry name" value="Ribonuclease H-like"/>
    <property type="match status" value="1"/>
</dbReference>
<evidence type="ECO:0000313" key="5">
    <source>
        <dbReference type="Proteomes" id="UP000050497"/>
    </source>
</evidence>
<dbReference type="Gene3D" id="3.30.420.10">
    <property type="entry name" value="Ribonuclease H-like superfamily/Ribonuclease H"/>
    <property type="match status" value="1"/>
</dbReference>
<dbReference type="InterPro" id="IPR036397">
    <property type="entry name" value="RNaseH_sf"/>
</dbReference>
<name>A0A0P8A1S6_9HYPH</name>
<reference evidence="4 6" key="2">
    <citation type="submission" date="2016-08" db="EMBL/GenBank/DDBJ databases">
        <authorList>
            <person name="Varghese N."/>
            <person name="Submissions Spin"/>
        </authorList>
    </citation>
    <scope>NUCLEOTIDE SEQUENCE [LARGE SCALE GENOMIC DNA]</scope>
    <source>
        <strain evidence="4 6">HL-109</strain>
    </source>
</reference>
<dbReference type="AlphaFoldDB" id="A0A0P8A1S6"/>
<evidence type="ECO:0000313" key="3">
    <source>
        <dbReference type="EMBL" id="KPQ11396.1"/>
    </source>
</evidence>
<dbReference type="OrthoDB" id="9803878at2"/>